<dbReference type="Proteomes" id="UP000003452">
    <property type="component" value="Unassembled WGS sequence"/>
</dbReference>
<comment type="subcellular location">
    <subcellularLocation>
        <location evidence="1">Cell outer membrane</location>
    </subcellularLocation>
</comment>
<dbReference type="SUPFAM" id="SSF48452">
    <property type="entry name" value="TPR-like"/>
    <property type="match status" value="1"/>
</dbReference>
<evidence type="ECO:0000259" key="6">
    <source>
        <dbReference type="Pfam" id="PF07980"/>
    </source>
</evidence>
<dbReference type="GO" id="GO:0009279">
    <property type="term" value="C:cell outer membrane"/>
    <property type="evidence" value="ECO:0007669"/>
    <property type="project" value="UniProtKB-SubCell"/>
</dbReference>
<keyword evidence="3" id="KW-0732">Signal</keyword>
<evidence type="ECO:0000256" key="5">
    <source>
        <dbReference type="ARBA" id="ARBA00023237"/>
    </source>
</evidence>
<organism evidence="8 9">
    <name type="scientific">Phocaeicola plebeius (strain DSM 17135 / JCM 12973 / CCUG 54634 / M2)</name>
    <name type="common">Bacteroides plebeius</name>
    <dbReference type="NCBI Taxonomy" id="484018"/>
    <lineage>
        <taxon>Bacteria</taxon>
        <taxon>Pseudomonadati</taxon>
        <taxon>Bacteroidota</taxon>
        <taxon>Bacteroidia</taxon>
        <taxon>Bacteroidales</taxon>
        <taxon>Bacteroidaceae</taxon>
        <taxon>Phocaeicola</taxon>
    </lineage>
</organism>
<dbReference type="CDD" id="cd08977">
    <property type="entry name" value="SusD"/>
    <property type="match status" value="1"/>
</dbReference>
<evidence type="ECO:0000259" key="7">
    <source>
        <dbReference type="Pfam" id="PF14322"/>
    </source>
</evidence>
<protein>
    <submittedName>
        <fullName evidence="8">SusD family protein</fullName>
    </submittedName>
</protein>
<name>B5CXC4_PHOPM</name>
<evidence type="ECO:0000256" key="1">
    <source>
        <dbReference type="ARBA" id="ARBA00004442"/>
    </source>
</evidence>
<evidence type="ECO:0000256" key="2">
    <source>
        <dbReference type="ARBA" id="ARBA00006275"/>
    </source>
</evidence>
<evidence type="ECO:0000256" key="3">
    <source>
        <dbReference type="ARBA" id="ARBA00022729"/>
    </source>
</evidence>
<dbReference type="Gene3D" id="1.25.40.390">
    <property type="match status" value="1"/>
</dbReference>
<dbReference type="EMBL" id="ABQC02000016">
    <property type="protein sequence ID" value="EDY96059.1"/>
    <property type="molecule type" value="Genomic_DNA"/>
</dbReference>
<accession>B5CXC4</accession>
<dbReference type="Pfam" id="PF07980">
    <property type="entry name" value="SusD_RagB"/>
    <property type="match status" value="1"/>
</dbReference>
<evidence type="ECO:0000313" key="9">
    <source>
        <dbReference type="Proteomes" id="UP000003452"/>
    </source>
</evidence>
<dbReference type="HOGENOM" id="CLU_015553_3_4_10"/>
<dbReference type="AlphaFoldDB" id="B5CXC4"/>
<feature type="domain" description="RagB/SusD" evidence="6">
    <location>
        <begin position="328"/>
        <end position="539"/>
    </location>
</feature>
<sequence>MKKCFLAIIIASCGLFSSCEDFIEHEQRGVQNLDNYFQTDTECQEFVNDLYKRAFLHYDWSPLCSSRIANETATDDAWMGNTGQSAEIFIPAAQYLITPNRMGELLNLYKIRYQNIMACNIAIESIPGAPIMDEKKNQYVGEALFCRAYNYLELVANFGGVPLVLEMLSSSEMDKVRASKEEVYQQIEADLKTAIHKVSSSYEDGNKGRASVWACTALLARAYLYQSKWEEAYHYADTTIVNGGFKLEPNFVNIWDVNNPNGVESIIEVQTNTESDKALGNQLCTLCGARGEKAENFPSKDAADVMDGWGWGTPTSDLENCYLSENDEIRRRSTITVYGEPAYGDEELNPSYMFDLEQNKSGRVIRKYYVPIATRRTLFDKRYNAPLNTPIIRLAEMYLTRAEAAYYLGKYDSAMDDVDIVRSRVDLPGKKGTVSGTDILYAIWKERRMELAFEGLRLYDIRRQIDPATNQPVIAGLFGPNGSFVHYNTVESTDEYETSNLKELQDKGINFDINKHLLWPIPQSEIDRSFGQITQNPNY</sequence>
<reference evidence="8 9" key="1">
    <citation type="submission" date="2008-08" db="EMBL/GenBank/DDBJ databases">
        <title>Draft genome sequence of Bacteroides plebeius (DSM 17135).</title>
        <authorList>
            <person name="Sudarsanam P."/>
            <person name="Ley R."/>
            <person name="Guruge J."/>
            <person name="Turnbaugh P.J."/>
            <person name="Mahowald M."/>
            <person name="Liep D."/>
            <person name="Gordon J."/>
        </authorList>
    </citation>
    <scope>NUCLEOTIDE SEQUENCE [LARGE SCALE GENOMIC DNA]</scope>
    <source>
        <strain evidence="9">DSM 17135 / JCM 12973 / M2</strain>
    </source>
</reference>
<feature type="domain" description="SusD-like N-terminal" evidence="7">
    <location>
        <begin position="38"/>
        <end position="224"/>
    </location>
</feature>
<dbReference type="InterPro" id="IPR033985">
    <property type="entry name" value="SusD-like_N"/>
</dbReference>
<comment type="caution">
    <text evidence="8">The sequence shown here is derived from an EMBL/GenBank/DDBJ whole genome shotgun (WGS) entry which is preliminary data.</text>
</comment>
<dbReference type="OrthoDB" id="1109873at2"/>
<gene>
    <name evidence="8" type="ORF">BACPLE_01365</name>
</gene>
<keyword evidence="5" id="KW-0998">Cell outer membrane</keyword>
<dbReference type="InterPro" id="IPR011990">
    <property type="entry name" value="TPR-like_helical_dom_sf"/>
</dbReference>
<reference evidence="8 9" key="2">
    <citation type="submission" date="2008-08" db="EMBL/GenBank/DDBJ databases">
        <authorList>
            <person name="Fulton L."/>
            <person name="Clifton S."/>
            <person name="Fulton B."/>
            <person name="Xu J."/>
            <person name="Minx P."/>
            <person name="Pepin K.H."/>
            <person name="Johnson M."/>
            <person name="Thiruvilangam P."/>
            <person name="Bhonagiri V."/>
            <person name="Nash W.E."/>
            <person name="Mardis E.R."/>
            <person name="Wilson R.K."/>
        </authorList>
    </citation>
    <scope>NUCLEOTIDE SEQUENCE [LARGE SCALE GENOMIC DNA]</scope>
    <source>
        <strain evidence="9">DSM 17135 / JCM 12973 / M2</strain>
    </source>
</reference>
<evidence type="ECO:0000256" key="4">
    <source>
        <dbReference type="ARBA" id="ARBA00023136"/>
    </source>
</evidence>
<dbReference type="eggNOG" id="COG0436">
    <property type="taxonomic scope" value="Bacteria"/>
</dbReference>
<proteinExistence type="inferred from homology"/>
<dbReference type="Pfam" id="PF14322">
    <property type="entry name" value="SusD-like_3"/>
    <property type="match status" value="1"/>
</dbReference>
<dbReference type="GeneID" id="43184424"/>
<dbReference type="RefSeq" id="WP_007560315.1">
    <property type="nucleotide sequence ID" value="NZ_DS990127.1"/>
</dbReference>
<evidence type="ECO:0000313" key="8">
    <source>
        <dbReference type="EMBL" id="EDY96059.1"/>
    </source>
</evidence>
<keyword evidence="4" id="KW-0472">Membrane</keyword>
<dbReference type="PROSITE" id="PS51257">
    <property type="entry name" value="PROKAR_LIPOPROTEIN"/>
    <property type="match status" value="1"/>
</dbReference>
<dbReference type="InterPro" id="IPR012944">
    <property type="entry name" value="SusD_RagB_dom"/>
</dbReference>
<comment type="similarity">
    <text evidence="2">Belongs to the SusD family.</text>
</comment>